<dbReference type="EMBL" id="NHTK01000765">
    <property type="protein sequence ID" value="PPR05732.1"/>
    <property type="molecule type" value="Genomic_DNA"/>
</dbReference>
<reference evidence="1 2" key="1">
    <citation type="journal article" date="2018" name="Evol. Lett.">
        <title>Horizontal gene cluster transfer increased hallucinogenic mushroom diversity.</title>
        <authorList>
            <person name="Reynolds H.T."/>
            <person name="Vijayakumar V."/>
            <person name="Gluck-Thaler E."/>
            <person name="Korotkin H.B."/>
            <person name="Matheny P.B."/>
            <person name="Slot J.C."/>
        </authorList>
    </citation>
    <scope>NUCLEOTIDE SEQUENCE [LARGE SCALE GENOMIC DNA]</scope>
    <source>
        <strain evidence="1 2">2629</strain>
    </source>
</reference>
<name>A0A409YRV4_9AGAR</name>
<evidence type="ECO:0000313" key="1">
    <source>
        <dbReference type="EMBL" id="PPR05732.1"/>
    </source>
</evidence>
<dbReference type="STRING" id="181874.A0A409YRV4"/>
<accession>A0A409YRV4</accession>
<dbReference type="AlphaFoldDB" id="A0A409YRV4"/>
<evidence type="ECO:0000313" key="2">
    <source>
        <dbReference type="Proteomes" id="UP000284842"/>
    </source>
</evidence>
<dbReference type="Proteomes" id="UP000284842">
    <property type="component" value="Unassembled WGS sequence"/>
</dbReference>
<dbReference type="InParanoid" id="A0A409YRV4"/>
<sequence length="698" mass="78224">MSRLTLQDVDSGAASTIICISGHHIPSPNARTSIQSLPPEVLMLIFNLLSRTNRRPLPVSHFTRHLPRHIPSLASFPSIPAPNGITLAQIAPNPPQQPATSLTPLLLAHQATVASHCDCKYLFLSPAFHYRLFPYNLSAVCIQWRNILGSSPSFWNRIVVSRVAGSWADPAEFQWYLERSKNLVGIEVYIGSELTNHTETLGYSELTESSEREMVARYTEALKSHLWRCSVIDYNVKYSTSLPSIVDDLRGISSNLVSLRLVCSEEGHLSDAPSTSSTDPTRIPFPTLYPDLKDVSLDGYNFIQTTLHHPQLLRSVQDKLTVHHYHYNNDTQRPREPFTAHNVLEGIFPRSPLQLLTLHFNSIEFSPIEQPRYIIKSPSPTPELLPVLYHVHPPLVCMISDSNVGTIDWSNVFLKCSNMSDQLLNDLIAVGISGNRCPQTVELDNCVVRELDSIAALRIAEQVPLNIPTDRLESSPFTPSSLSFDSASNVIEDSQILHIPEATFSNLPFLVQNMTIRNFKDSQSIVNLITRLEGTDLSIHSCPGFTDNVVSTLELSWKEAIAHYQMLYTDVHPGGPSEGLDINAPYHDIILTLGIDDITITDCANITPGALLNFLHILVEPLTAAENELTMHGLDGTLHMMYPGELWVDHPRCDISNRDEWERMFVPEFCESFVWKYTPRALTDVENAYAWDETKAVL</sequence>
<comment type="caution">
    <text evidence="1">The sequence shown here is derived from an EMBL/GenBank/DDBJ whole genome shotgun (WGS) entry which is preliminary data.</text>
</comment>
<keyword evidence="2" id="KW-1185">Reference proteome</keyword>
<proteinExistence type="predicted"/>
<protein>
    <submittedName>
        <fullName evidence="1">Uncharacterized protein</fullName>
    </submittedName>
</protein>
<dbReference type="OrthoDB" id="3001771at2759"/>
<organism evidence="1 2">
    <name type="scientific">Panaeolus cyanescens</name>
    <dbReference type="NCBI Taxonomy" id="181874"/>
    <lineage>
        <taxon>Eukaryota</taxon>
        <taxon>Fungi</taxon>
        <taxon>Dikarya</taxon>
        <taxon>Basidiomycota</taxon>
        <taxon>Agaricomycotina</taxon>
        <taxon>Agaricomycetes</taxon>
        <taxon>Agaricomycetidae</taxon>
        <taxon>Agaricales</taxon>
        <taxon>Agaricineae</taxon>
        <taxon>Galeropsidaceae</taxon>
        <taxon>Panaeolus</taxon>
    </lineage>
</organism>
<gene>
    <name evidence="1" type="ORF">CVT24_006677</name>
</gene>